<protein>
    <recommendedName>
        <fullName evidence="3">Chromatin modification-related protein EAF6</fullName>
    </recommendedName>
</protein>
<evidence type="ECO:0000256" key="9">
    <source>
        <dbReference type="SAM" id="Coils"/>
    </source>
</evidence>
<comment type="similarity">
    <text evidence="2">Belongs to the EAF6 family.</text>
</comment>
<keyword evidence="11" id="KW-1185">Reference proteome</keyword>
<proteinExistence type="inferred from homology"/>
<dbReference type="GO" id="GO:0005634">
    <property type="term" value="C:nucleus"/>
    <property type="evidence" value="ECO:0007669"/>
    <property type="project" value="UniProtKB-SubCell"/>
</dbReference>
<evidence type="ECO:0000256" key="7">
    <source>
        <dbReference type="ARBA" id="ARBA00023163"/>
    </source>
</evidence>
<dbReference type="Proteomes" id="UP000051530">
    <property type="component" value="Unassembled WGS sequence"/>
</dbReference>
<evidence type="ECO:0000256" key="8">
    <source>
        <dbReference type="ARBA" id="ARBA00023242"/>
    </source>
</evidence>
<name>A0A0R0LXF6_9MICR</name>
<dbReference type="VEuPathDB" id="MicrosporidiaDB:M153_442000391"/>
<keyword evidence="8" id="KW-0539">Nucleus</keyword>
<dbReference type="AlphaFoldDB" id="A0A0R0LXF6"/>
<evidence type="ECO:0000256" key="4">
    <source>
        <dbReference type="ARBA" id="ARBA00022853"/>
    </source>
</evidence>
<keyword evidence="5" id="KW-0805">Transcription regulation</keyword>
<evidence type="ECO:0000256" key="2">
    <source>
        <dbReference type="ARBA" id="ARBA00010916"/>
    </source>
</evidence>
<reference evidence="10 11" key="1">
    <citation type="submission" date="2015-07" db="EMBL/GenBank/DDBJ databases">
        <title>The genome of Pseudoloma neurophilia, a relevant intracellular parasite of the zebrafish.</title>
        <authorList>
            <person name="Ndikumana S."/>
            <person name="Pelin A."/>
            <person name="Sanders J."/>
            <person name="Corradi N."/>
        </authorList>
    </citation>
    <scope>NUCLEOTIDE SEQUENCE [LARGE SCALE GENOMIC DNA]</scope>
    <source>
        <strain evidence="10 11">MK1</strain>
    </source>
</reference>
<keyword evidence="10" id="KW-0808">Transferase</keyword>
<dbReference type="GO" id="GO:0000123">
    <property type="term" value="C:histone acetyltransferase complex"/>
    <property type="evidence" value="ECO:0007669"/>
    <property type="project" value="InterPro"/>
</dbReference>
<dbReference type="InterPro" id="IPR015418">
    <property type="entry name" value="Eaf6"/>
</dbReference>
<keyword evidence="6 9" id="KW-0175">Coiled coil</keyword>
<comment type="subcellular location">
    <subcellularLocation>
        <location evidence="1">Nucleus</location>
    </subcellularLocation>
</comment>
<dbReference type="Pfam" id="PF09340">
    <property type="entry name" value="NuA4"/>
    <property type="match status" value="1"/>
</dbReference>
<evidence type="ECO:0000256" key="5">
    <source>
        <dbReference type="ARBA" id="ARBA00023015"/>
    </source>
</evidence>
<dbReference type="OrthoDB" id="440324at2759"/>
<comment type="caution">
    <text evidence="10">The sequence shown here is derived from an EMBL/GenBank/DDBJ whole genome shotgun (WGS) entry which is preliminary data.</text>
</comment>
<gene>
    <name evidence="10" type="ORF">M153_442000391</name>
</gene>
<keyword evidence="4" id="KW-0156">Chromatin regulator</keyword>
<dbReference type="EMBL" id="LGUB01000159">
    <property type="protein sequence ID" value="KRH93996.1"/>
    <property type="molecule type" value="Genomic_DNA"/>
</dbReference>
<dbReference type="GO" id="GO:0016740">
    <property type="term" value="F:transferase activity"/>
    <property type="evidence" value="ECO:0007669"/>
    <property type="project" value="UniProtKB-KW"/>
</dbReference>
<evidence type="ECO:0000313" key="11">
    <source>
        <dbReference type="Proteomes" id="UP000051530"/>
    </source>
</evidence>
<organism evidence="10 11">
    <name type="scientific">Pseudoloma neurophilia</name>
    <dbReference type="NCBI Taxonomy" id="146866"/>
    <lineage>
        <taxon>Eukaryota</taxon>
        <taxon>Fungi</taxon>
        <taxon>Fungi incertae sedis</taxon>
        <taxon>Microsporidia</taxon>
        <taxon>Pseudoloma</taxon>
    </lineage>
</organism>
<keyword evidence="7" id="KW-0804">Transcription</keyword>
<evidence type="ECO:0000256" key="6">
    <source>
        <dbReference type="ARBA" id="ARBA00023054"/>
    </source>
</evidence>
<evidence type="ECO:0000256" key="3">
    <source>
        <dbReference type="ARBA" id="ARBA00018504"/>
    </source>
</evidence>
<sequence length="102" mass="11916">MSRWPNKSKRSKIPKQKLLTISTRLNELLTRRTQLLKEKSELEKNIYKLETEYLELGQGNPITTSLDAYLGTRGEKKKYVVNAKDRLFSTLLPRVYRDGSND</sequence>
<dbReference type="GO" id="GO:0006325">
    <property type="term" value="P:chromatin organization"/>
    <property type="evidence" value="ECO:0007669"/>
    <property type="project" value="UniProtKB-KW"/>
</dbReference>
<evidence type="ECO:0000313" key="10">
    <source>
        <dbReference type="EMBL" id="KRH93996.1"/>
    </source>
</evidence>
<feature type="coiled-coil region" evidence="9">
    <location>
        <begin position="25"/>
        <end position="52"/>
    </location>
</feature>
<accession>A0A0R0LXF6</accession>
<evidence type="ECO:0000256" key="1">
    <source>
        <dbReference type="ARBA" id="ARBA00004123"/>
    </source>
</evidence>